<dbReference type="Proteomes" id="UP000798662">
    <property type="component" value="Chromosome 2"/>
</dbReference>
<reference evidence="1" key="1">
    <citation type="submission" date="2019-11" db="EMBL/GenBank/DDBJ databases">
        <title>Nori genome reveals adaptations in red seaweeds to the harsh intertidal environment.</title>
        <authorList>
            <person name="Wang D."/>
            <person name="Mao Y."/>
        </authorList>
    </citation>
    <scope>NUCLEOTIDE SEQUENCE</scope>
    <source>
        <tissue evidence="1">Gametophyte</tissue>
    </source>
</reference>
<sequence>MGVHHGYGHGHGGGHGASHGGGGGGGGGGSGGGGHTAHSRRGGGAQLLRARHKRLLAAIRSHDASALRVALSDGGAGRGSGSSSSSGVAAVEAAAAVLLTVSRSRGSGLHAAAGSGDGGEALGVLLGATRGGGAMTPDAESAWTPLHVALYGCHLRAAAVLLRAGAGGAGALLRVRDAAGAAPLDVLARPGDDLPAARGPPGRRAAVAAGGSRGSLFTVAVAAAKAAAAAPPPPLWGAPAGGGPVGELWVWGSNGSFQLGVGAAAVDLAPRLLCVAADDLDEEGAGGDEAVLADGGDVYTDVDVAGVATADQHSLLLDAAGCVWSVGVGHGGRLGHGDTLTRPVAGRVAALRGVGIVAVAACRRRSAAVAVNGDLYVWGGVDTAGDDASGGSRGHGDVLDVDAGGGSLLPRPVTAGGLRSEAVVSVALADGFTLAADARGAVWGWGDNATGALALDPGVHWVGTPRRLPAFAEVRTAAVYTAADGCAGVALVSDSGRVYAWRPVGAIGPGRPGSGAGGGGVGAYTAVPLAAGLPGGRAAVGVAAAGERLLIVDALGAVYRLPWTAVLAGGERGRRQPPGWAADPVPTVRGVVAVAAGRHHALCVVAPRPGSGGGAAIARGLRSSARLGGGHARRGGFAGRWGTAAEHEEEEDSSDDDDTLDAVWLTPLPAPAGRSLAGIQLQQAAEAGRRRAAGGGGGGGGGPGMAEPAGIGGVALTALIRSSPKAIPHRRGGRGGGAAPDGGAGGSPSSAAGPPAWGTGTSPVGVAWSPPHAPHAPLSPSARRAAAAAAAAATAAADAADAAARRSFRAIQDEEEAARRRGLGRLATDRLSGSNGGGGVGGGSDGVPVGGPPPAGRWFRPDPPARKPLRAIEAEERAMEALRRAHPGGVVIRQGPA</sequence>
<gene>
    <name evidence="1" type="ORF">I4F81_007683</name>
</gene>
<organism evidence="1 2">
    <name type="scientific">Pyropia yezoensis</name>
    <name type="common">Susabi-nori</name>
    <name type="synonym">Porphyra yezoensis</name>
    <dbReference type="NCBI Taxonomy" id="2788"/>
    <lineage>
        <taxon>Eukaryota</taxon>
        <taxon>Rhodophyta</taxon>
        <taxon>Bangiophyceae</taxon>
        <taxon>Bangiales</taxon>
        <taxon>Bangiaceae</taxon>
        <taxon>Pyropia</taxon>
    </lineage>
</organism>
<protein>
    <submittedName>
        <fullName evidence="1">Uncharacterized protein</fullName>
    </submittedName>
</protein>
<keyword evidence="2" id="KW-1185">Reference proteome</keyword>
<accession>A0ACC3C4Y1</accession>
<comment type="caution">
    <text evidence="1">The sequence shown here is derived from an EMBL/GenBank/DDBJ whole genome shotgun (WGS) entry which is preliminary data.</text>
</comment>
<evidence type="ECO:0000313" key="2">
    <source>
        <dbReference type="Proteomes" id="UP000798662"/>
    </source>
</evidence>
<name>A0ACC3C4Y1_PYRYE</name>
<dbReference type="EMBL" id="CM020619">
    <property type="protein sequence ID" value="KAK1865148.1"/>
    <property type="molecule type" value="Genomic_DNA"/>
</dbReference>
<evidence type="ECO:0000313" key="1">
    <source>
        <dbReference type="EMBL" id="KAK1865148.1"/>
    </source>
</evidence>
<proteinExistence type="predicted"/>